<gene>
    <name evidence="2" type="ORF">QM524_01870</name>
</gene>
<feature type="transmembrane region" description="Helical" evidence="1">
    <location>
        <begin position="20"/>
        <end position="38"/>
    </location>
</feature>
<keyword evidence="1" id="KW-0472">Membrane</keyword>
<sequence>MFSQLYLPIKLPLWKVRLLQGGALLFVCLLIVVGYFYYQKDTQVAKAEGQKIEINERIAHREQQRTTLQQIAYEAFKNGLSTQEQIQEKHHEDERNINVYILALPDSTIEALFTDQYGQPKPITVYK</sequence>
<proteinExistence type="predicted"/>
<protein>
    <submittedName>
        <fullName evidence="2">Uncharacterized protein</fullName>
    </submittedName>
</protein>
<evidence type="ECO:0000313" key="3">
    <source>
        <dbReference type="Proteomes" id="UP001236507"/>
    </source>
</evidence>
<reference evidence="2 3" key="1">
    <citation type="submission" date="2023-05" db="EMBL/GenBank/DDBJ databases">
        <title>Novel species of genus Flectobacillus isolated from stream in China.</title>
        <authorList>
            <person name="Lu H."/>
        </authorList>
    </citation>
    <scope>NUCLEOTIDE SEQUENCE [LARGE SCALE GENOMIC DNA]</scope>
    <source>
        <strain evidence="2 3">KCTC 42575</strain>
    </source>
</reference>
<accession>A0ABT6Y316</accession>
<keyword evidence="1" id="KW-0812">Transmembrane</keyword>
<keyword evidence="1" id="KW-1133">Transmembrane helix</keyword>
<dbReference type="Proteomes" id="UP001236507">
    <property type="component" value="Unassembled WGS sequence"/>
</dbReference>
<comment type="caution">
    <text evidence="2">The sequence shown here is derived from an EMBL/GenBank/DDBJ whole genome shotgun (WGS) entry which is preliminary data.</text>
</comment>
<organism evidence="2 3">
    <name type="scientific">Flectobacillus roseus</name>
    <dbReference type="NCBI Taxonomy" id="502259"/>
    <lineage>
        <taxon>Bacteria</taxon>
        <taxon>Pseudomonadati</taxon>
        <taxon>Bacteroidota</taxon>
        <taxon>Cytophagia</taxon>
        <taxon>Cytophagales</taxon>
        <taxon>Flectobacillaceae</taxon>
        <taxon>Flectobacillus</taxon>
    </lineage>
</organism>
<keyword evidence="3" id="KW-1185">Reference proteome</keyword>
<dbReference type="RefSeq" id="WP_283343221.1">
    <property type="nucleotide sequence ID" value="NZ_JASHIF010000002.1"/>
</dbReference>
<evidence type="ECO:0000313" key="2">
    <source>
        <dbReference type="EMBL" id="MDI9857946.1"/>
    </source>
</evidence>
<evidence type="ECO:0000256" key="1">
    <source>
        <dbReference type="SAM" id="Phobius"/>
    </source>
</evidence>
<name>A0ABT6Y316_9BACT</name>
<dbReference type="EMBL" id="JASHIF010000002">
    <property type="protein sequence ID" value="MDI9857946.1"/>
    <property type="molecule type" value="Genomic_DNA"/>
</dbReference>